<keyword evidence="5" id="KW-0732">Signal</keyword>
<dbReference type="SUPFAM" id="SSF50692">
    <property type="entry name" value="ADC-like"/>
    <property type="match status" value="1"/>
</dbReference>
<reference evidence="10 11" key="1">
    <citation type="journal article" date="2016" name="Nat. Commun.">
        <title>Thousands of microbial genomes shed light on interconnected biogeochemical processes in an aquifer system.</title>
        <authorList>
            <person name="Anantharaman K."/>
            <person name="Brown C.T."/>
            <person name="Hug L.A."/>
            <person name="Sharon I."/>
            <person name="Castelle C.J."/>
            <person name="Probst A.J."/>
            <person name="Thomas B.C."/>
            <person name="Singh A."/>
            <person name="Wilkins M.J."/>
            <person name="Karaoz U."/>
            <person name="Brodie E.L."/>
            <person name="Williams K.H."/>
            <person name="Hubbard S.S."/>
            <person name="Banfield J.F."/>
        </authorList>
    </citation>
    <scope>NUCLEOTIDE SEQUENCE [LARGE SCALE GENOMIC DNA]</scope>
</reference>
<dbReference type="Gene3D" id="2.20.25.90">
    <property type="entry name" value="ADC-like domains"/>
    <property type="match status" value="1"/>
</dbReference>
<dbReference type="EMBL" id="MGDI01000005">
    <property type="protein sequence ID" value="OGL54859.1"/>
    <property type="molecule type" value="Genomic_DNA"/>
</dbReference>
<keyword evidence="4" id="KW-0479">Metal-binding</keyword>
<keyword evidence="3" id="KW-0500">Molybdenum</keyword>
<dbReference type="GO" id="GO:0051539">
    <property type="term" value="F:4 iron, 4 sulfur cluster binding"/>
    <property type="evidence" value="ECO:0007669"/>
    <property type="project" value="UniProtKB-KW"/>
</dbReference>
<evidence type="ECO:0000256" key="1">
    <source>
        <dbReference type="ARBA" id="ARBA00010312"/>
    </source>
</evidence>
<comment type="similarity">
    <text evidence="1">Belongs to the prokaryotic molybdopterin-containing oxidoreductase family.</text>
</comment>
<evidence type="ECO:0000256" key="5">
    <source>
        <dbReference type="ARBA" id="ARBA00022729"/>
    </source>
</evidence>
<dbReference type="AlphaFoldDB" id="A0A1F7SM57"/>
<dbReference type="Proteomes" id="UP000178082">
    <property type="component" value="Unassembled WGS sequence"/>
</dbReference>
<evidence type="ECO:0000313" key="11">
    <source>
        <dbReference type="Proteomes" id="UP000178082"/>
    </source>
</evidence>
<evidence type="ECO:0000313" key="10">
    <source>
        <dbReference type="EMBL" id="OGL54859.1"/>
    </source>
</evidence>
<evidence type="ECO:0000259" key="9">
    <source>
        <dbReference type="PROSITE" id="PS51669"/>
    </source>
</evidence>
<dbReference type="PROSITE" id="PS51318">
    <property type="entry name" value="TAT"/>
    <property type="match status" value="1"/>
</dbReference>
<proteinExistence type="inferred from homology"/>
<dbReference type="InterPro" id="IPR006656">
    <property type="entry name" value="Mopterin_OxRdtase"/>
</dbReference>
<dbReference type="SMART" id="SM00926">
    <property type="entry name" value="Molybdop_Fe4S4"/>
    <property type="match status" value="1"/>
</dbReference>
<keyword evidence="2" id="KW-0004">4Fe-4S</keyword>
<dbReference type="STRING" id="1817883.A3G31_01925"/>
<dbReference type="InterPro" id="IPR006311">
    <property type="entry name" value="TAT_signal"/>
</dbReference>
<name>A0A1F7SM57_9BACT</name>
<dbReference type="Gene3D" id="2.40.40.20">
    <property type="match status" value="1"/>
</dbReference>
<evidence type="ECO:0000256" key="8">
    <source>
        <dbReference type="ARBA" id="ARBA00023014"/>
    </source>
</evidence>
<dbReference type="InterPro" id="IPR009010">
    <property type="entry name" value="Asp_de-COase-like_dom_sf"/>
</dbReference>
<evidence type="ECO:0000256" key="3">
    <source>
        <dbReference type="ARBA" id="ARBA00022505"/>
    </source>
</evidence>
<dbReference type="Pfam" id="PF04879">
    <property type="entry name" value="Molybdop_Fe4S4"/>
    <property type="match status" value="1"/>
</dbReference>
<comment type="caution">
    <text evidence="10">The sequence shown here is derived from an EMBL/GenBank/DDBJ whole genome shotgun (WGS) entry which is preliminary data.</text>
</comment>
<dbReference type="Gene3D" id="3.40.50.740">
    <property type="match status" value="2"/>
</dbReference>
<evidence type="ECO:0000256" key="2">
    <source>
        <dbReference type="ARBA" id="ARBA00022485"/>
    </source>
</evidence>
<evidence type="ECO:0000256" key="7">
    <source>
        <dbReference type="ARBA" id="ARBA00023004"/>
    </source>
</evidence>
<gene>
    <name evidence="10" type="ORF">A3G31_01925</name>
</gene>
<dbReference type="InterPro" id="IPR006657">
    <property type="entry name" value="MoPterin_dinucl-bd_dom"/>
</dbReference>
<keyword evidence="6" id="KW-0560">Oxidoreductase</keyword>
<dbReference type="PANTHER" id="PTHR43742:SF9">
    <property type="entry name" value="TETRATHIONATE REDUCTASE SUBUNIT A"/>
    <property type="match status" value="1"/>
</dbReference>
<dbReference type="PANTHER" id="PTHR43742">
    <property type="entry name" value="TRIMETHYLAMINE-N-OXIDE REDUCTASE"/>
    <property type="match status" value="1"/>
</dbReference>
<feature type="domain" description="4Fe-4S Mo/W bis-MGD-type" evidence="9">
    <location>
        <begin position="63"/>
        <end position="141"/>
    </location>
</feature>
<dbReference type="GO" id="GO:0046872">
    <property type="term" value="F:metal ion binding"/>
    <property type="evidence" value="ECO:0007669"/>
    <property type="project" value="UniProtKB-KW"/>
</dbReference>
<dbReference type="SUPFAM" id="SSF53706">
    <property type="entry name" value="Formate dehydrogenase/DMSO reductase, domains 1-3"/>
    <property type="match status" value="1"/>
</dbReference>
<dbReference type="InterPro" id="IPR006963">
    <property type="entry name" value="Mopterin_OxRdtase_4Fe-4S_dom"/>
</dbReference>
<keyword evidence="8" id="KW-0411">Iron-sulfur</keyword>
<keyword evidence="7" id="KW-0408">Iron</keyword>
<sequence length="1082" mass="117182">MNTKNSFKKIKNTGFGNKAKVSRRTFLKVSSVVAGTTAALSGFELKNLYALNDPDPNVGDTGVKVIRTACMMCNAGCGIQVKIDSSGIVQKIEGNPFCPHTNDYSTAGTEAALTDISEPDKNSGTPCGRGNAGIKTLYDPYRVKTPLKRTGARGEEKWQAISWKQAFNEIINGGTLPEGSFIGLSAIRGTPDSSKRVSEKLTSSDTDYANEAKSGDASNFGFKANQYVWIRGRDQISQITKRFNESFGTVNHIEHSSLCNTNYAVPTKTTFTGPKKASYKYMRVDLDNVEYLILLGTNPLEANVGTPFWARKLMAMKANGGKIVVVDPFFTHTASKADQWVPIKPGTDLALVMGMIRWIIENNKHLSAYLSIPNESAASTAGYKNYTDATFLVETASGKGEEFLTASAAGLTEGVTTLSSAITSSDKVIPVADTSTFPSKGFIKIGDEVIYYPAKDDTNKTLGTSASGCTRGSFNTKAASASSGAIASIAFTVEKSDGSIVPYTSADTAKLESSGTKNSLNYSTAFKLLKDEVMSKELSEWASLCDVSGTTIQTLASDLSDSSKKTCLEAYRGAWGHPNGYQTSRAINILNTIIGRVDKVGGYCTGPRFGGKEPSRAVSSGLTSGVRVDRAGSKYEGTEPTPTRQWYYLASVISQEAIPSMAVSYPYKYKALMLYCFNPAYTQPNSQGVRDALTKKDGSSYVIPLVVSCTIFMDETAALSDYILPDSTYLERYSTPFTSYPTLKTKAGTIRRPVIGSYKQITIGDRTAWIYIPADAELTGSSFSDISALLDAWNGPMPYDEQLIQMAKLLDLPNFGTDGIGTGKHLDTAYSFWDEAFKAGDFSSGLGSEGQTSGPGDSSTEYMKMAGRWENPAQIEDSSAPDWIKNKYGDLISIFSEKVAHAKNALTGEEYSGIPKWEEPNIGLKGTLIEEVTGYDYTLNTYKRAWQVQSRSTSNEWLLELQPEGFIYLSSTDAGSLGVRTGDIVKVTSSNGQSTQGKVRVINGLRQKSVVIDHHFGREWFGSKPYKVDSVDSAYDSKIGVGPNGNLVQRGDPDFPELCLTDPISGQACFYISKVKVEKVLS</sequence>
<dbReference type="Gene3D" id="3.40.228.10">
    <property type="entry name" value="Dimethylsulfoxide Reductase, domain 2"/>
    <property type="match status" value="1"/>
</dbReference>
<evidence type="ECO:0000256" key="4">
    <source>
        <dbReference type="ARBA" id="ARBA00022723"/>
    </source>
</evidence>
<organism evidence="10 11">
    <name type="scientific">Candidatus Schekmanbacteria bacterium RIFCSPLOWO2_12_FULL_38_15</name>
    <dbReference type="NCBI Taxonomy" id="1817883"/>
    <lineage>
        <taxon>Bacteria</taxon>
        <taxon>Candidatus Schekmaniibacteriota</taxon>
    </lineage>
</organism>
<evidence type="ECO:0000256" key="6">
    <source>
        <dbReference type="ARBA" id="ARBA00023002"/>
    </source>
</evidence>
<dbReference type="Pfam" id="PF00384">
    <property type="entry name" value="Molybdopterin"/>
    <property type="match status" value="1"/>
</dbReference>
<dbReference type="GO" id="GO:0043546">
    <property type="term" value="F:molybdopterin cofactor binding"/>
    <property type="evidence" value="ECO:0007669"/>
    <property type="project" value="InterPro"/>
</dbReference>
<protein>
    <recommendedName>
        <fullName evidence="9">4Fe-4S Mo/W bis-MGD-type domain-containing protein</fullName>
    </recommendedName>
</protein>
<dbReference type="InterPro" id="IPR050612">
    <property type="entry name" value="Prok_Mopterin_Oxidored"/>
</dbReference>
<dbReference type="PROSITE" id="PS51669">
    <property type="entry name" value="4FE4S_MOW_BIS_MGD"/>
    <property type="match status" value="1"/>
</dbReference>
<dbReference type="GO" id="GO:0016491">
    <property type="term" value="F:oxidoreductase activity"/>
    <property type="evidence" value="ECO:0007669"/>
    <property type="project" value="UniProtKB-KW"/>
</dbReference>
<accession>A0A1F7SM57</accession>
<dbReference type="Pfam" id="PF01568">
    <property type="entry name" value="Molydop_binding"/>
    <property type="match status" value="1"/>
</dbReference>